<sequence>MLFISAVVIIGFLTKQKIIMTVHIWFMASLMAWPIFALHAVVFMLFQSLEEGDMIINTGGDTGTNMDGSMYLKLATVVFIFFLISLGNLVYIALCYILLDDIKYGHPGTLPYSSKMHGSYQDTVAELYSKSGHLLTSTFNSTPSGPAHSSTHRTHRLRHCVHRIPHRTENYHDGPHFVHDIFPGLADLHIACNASLSLFKSLEGKAVFINTEGASMVETIVTIFLFSLLYIACCCSLLADITCGHPEVLPYNSKVHGSSQDSEKLI</sequence>
<name>A0AAE9ENL4_CAEBR</name>
<gene>
    <name evidence="2" type="ORF">L5515_004747</name>
</gene>
<evidence type="ECO:0000313" key="3">
    <source>
        <dbReference type="Proteomes" id="UP000829354"/>
    </source>
</evidence>
<feature type="transmembrane region" description="Helical" evidence="1">
    <location>
        <begin position="24"/>
        <end position="46"/>
    </location>
</feature>
<dbReference type="Proteomes" id="UP000829354">
    <property type="component" value="Chromosome III"/>
</dbReference>
<evidence type="ECO:0000313" key="2">
    <source>
        <dbReference type="EMBL" id="UMM24579.1"/>
    </source>
</evidence>
<keyword evidence="1" id="KW-0812">Transmembrane</keyword>
<reference evidence="2 3" key="1">
    <citation type="submission" date="2022-04" db="EMBL/GenBank/DDBJ databases">
        <title>Chromosome-level reference genomes for two strains of Caenorhabditis briggsae: an improved platform for comparative genomics.</title>
        <authorList>
            <person name="Stevens L."/>
            <person name="Andersen E."/>
        </authorList>
    </citation>
    <scope>NUCLEOTIDE SEQUENCE [LARGE SCALE GENOMIC DNA]</scope>
    <source>
        <strain evidence="2">VX34</strain>
        <tissue evidence="2">Whole-organism</tissue>
    </source>
</reference>
<feature type="transmembrane region" description="Helical" evidence="1">
    <location>
        <begin position="74"/>
        <end position="99"/>
    </location>
</feature>
<keyword evidence="1" id="KW-1133">Transmembrane helix</keyword>
<keyword evidence="3" id="KW-1185">Reference proteome</keyword>
<dbReference type="EMBL" id="CP092622">
    <property type="protein sequence ID" value="UMM24579.1"/>
    <property type="molecule type" value="Genomic_DNA"/>
</dbReference>
<accession>A0AAE9ENL4</accession>
<protein>
    <submittedName>
        <fullName evidence="2">Uncharacterized protein</fullName>
    </submittedName>
</protein>
<organism evidence="2 3">
    <name type="scientific">Caenorhabditis briggsae</name>
    <dbReference type="NCBI Taxonomy" id="6238"/>
    <lineage>
        <taxon>Eukaryota</taxon>
        <taxon>Metazoa</taxon>
        <taxon>Ecdysozoa</taxon>
        <taxon>Nematoda</taxon>
        <taxon>Chromadorea</taxon>
        <taxon>Rhabditida</taxon>
        <taxon>Rhabditina</taxon>
        <taxon>Rhabditomorpha</taxon>
        <taxon>Rhabditoidea</taxon>
        <taxon>Rhabditidae</taxon>
        <taxon>Peloderinae</taxon>
        <taxon>Caenorhabditis</taxon>
    </lineage>
</organism>
<dbReference type="AlphaFoldDB" id="A0AAE9ENL4"/>
<evidence type="ECO:0000256" key="1">
    <source>
        <dbReference type="SAM" id="Phobius"/>
    </source>
</evidence>
<proteinExistence type="predicted"/>
<feature type="transmembrane region" description="Helical" evidence="1">
    <location>
        <begin position="220"/>
        <end position="239"/>
    </location>
</feature>
<keyword evidence="1" id="KW-0472">Membrane</keyword>